<keyword evidence="2" id="KW-0592">Phosphate transport</keyword>
<name>Q2LYD5_SYNAS</name>
<sequence>MKTTLQDKTKIQVEDLNFFYRDRHILKDLTVRFAENSITALIGPSGAGKSTFLITLNRLWENLPEARMSGKVEITLDGLRRDIYQGNLPVTELRRQVAMVFQTPNPLPMSISRNIAFPLKMAGNRNQEEMRHRVEQALKMAYLWEEVKDRMNDDARKLSGGQQQRLCIARALVLEPEVLLMDEPTSSLDSTATEVIEDLLLELRQHLTILVVSHYLDQVKRVADRVVTFEDGVIISS</sequence>
<dbReference type="AlphaFoldDB" id="Q2LYD5"/>
<evidence type="ECO:0000256" key="1">
    <source>
        <dbReference type="ARBA" id="ARBA00022448"/>
    </source>
</evidence>
<dbReference type="InterPro" id="IPR003439">
    <property type="entry name" value="ABC_transporter-like_ATP-bd"/>
</dbReference>
<dbReference type="GO" id="GO:0035435">
    <property type="term" value="P:phosphate ion transmembrane transport"/>
    <property type="evidence" value="ECO:0007669"/>
    <property type="project" value="InterPro"/>
</dbReference>
<dbReference type="Gene3D" id="3.40.50.300">
    <property type="entry name" value="P-loop containing nucleotide triphosphate hydrolases"/>
    <property type="match status" value="1"/>
</dbReference>
<dbReference type="InterPro" id="IPR027417">
    <property type="entry name" value="P-loop_NTPase"/>
</dbReference>
<keyword evidence="7" id="KW-1185">Reference proteome</keyword>
<dbReference type="EMBL" id="CP000252">
    <property type="protein sequence ID" value="ABC76007.1"/>
    <property type="molecule type" value="Genomic_DNA"/>
</dbReference>
<dbReference type="CDD" id="cd03260">
    <property type="entry name" value="ABC_PstB_phosphate_transporter"/>
    <property type="match status" value="1"/>
</dbReference>
<evidence type="ECO:0000256" key="4">
    <source>
        <dbReference type="ARBA" id="ARBA00022840"/>
    </source>
</evidence>
<dbReference type="OrthoDB" id="9809450at2"/>
<dbReference type="GO" id="GO:0016020">
    <property type="term" value="C:membrane"/>
    <property type="evidence" value="ECO:0007669"/>
    <property type="project" value="InterPro"/>
</dbReference>
<keyword evidence="4" id="KW-0067">ATP-binding</keyword>
<keyword evidence="1" id="KW-0813">Transport</keyword>
<evidence type="ECO:0000313" key="7">
    <source>
        <dbReference type="Proteomes" id="UP000001933"/>
    </source>
</evidence>
<dbReference type="InterPro" id="IPR003593">
    <property type="entry name" value="AAA+_ATPase"/>
</dbReference>
<protein>
    <submittedName>
        <fullName evidence="6">ABC-type phosphate transport system, ATPase component</fullName>
    </submittedName>
</protein>
<gene>
    <name evidence="6" type="ORF">SYN_02224</name>
</gene>
<evidence type="ECO:0000256" key="3">
    <source>
        <dbReference type="ARBA" id="ARBA00022741"/>
    </source>
</evidence>
<feature type="domain" description="ABC transporter" evidence="5">
    <location>
        <begin position="11"/>
        <end position="235"/>
    </location>
</feature>
<evidence type="ECO:0000313" key="6">
    <source>
        <dbReference type="EMBL" id="ABC76007.1"/>
    </source>
</evidence>
<dbReference type="GO" id="GO:0016887">
    <property type="term" value="F:ATP hydrolysis activity"/>
    <property type="evidence" value="ECO:0007669"/>
    <property type="project" value="InterPro"/>
</dbReference>
<dbReference type="Pfam" id="PF00005">
    <property type="entry name" value="ABC_tran"/>
    <property type="match status" value="1"/>
</dbReference>
<keyword evidence="3" id="KW-0547">Nucleotide-binding</keyword>
<dbReference type="RefSeq" id="WP_011416042.1">
    <property type="nucleotide sequence ID" value="NC_007759.1"/>
</dbReference>
<dbReference type="InParanoid" id="Q2LYD5"/>
<dbReference type="InterPro" id="IPR005670">
    <property type="entry name" value="PstB-like"/>
</dbReference>
<proteinExistence type="predicted"/>
<dbReference type="Proteomes" id="UP000001933">
    <property type="component" value="Chromosome"/>
</dbReference>
<dbReference type="eggNOG" id="COG1117">
    <property type="taxonomic scope" value="Bacteria"/>
</dbReference>
<organism evidence="6 7">
    <name type="scientific">Syntrophus aciditrophicus (strain SB)</name>
    <dbReference type="NCBI Taxonomy" id="56780"/>
    <lineage>
        <taxon>Bacteria</taxon>
        <taxon>Pseudomonadati</taxon>
        <taxon>Thermodesulfobacteriota</taxon>
        <taxon>Syntrophia</taxon>
        <taxon>Syntrophales</taxon>
        <taxon>Syntrophaceae</taxon>
        <taxon>Syntrophus</taxon>
    </lineage>
</organism>
<dbReference type="InterPro" id="IPR017871">
    <property type="entry name" value="ABC_transporter-like_CS"/>
</dbReference>
<dbReference type="GO" id="GO:0005315">
    <property type="term" value="F:phosphate transmembrane transporter activity"/>
    <property type="evidence" value="ECO:0007669"/>
    <property type="project" value="InterPro"/>
</dbReference>
<dbReference type="PANTHER" id="PTHR43423">
    <property type="entry name" value="ABC TRANSPORTER I FAMILY MEMBER 17"/>
    <property type="match status" value="1"/>
</dbReference>
<reference evidence="6 7" key="1">
    <citation type="journal article" date="2007" name="Proc. Natl. Acad. Sci. U.S.A.">
        <title>The genome of Syntrophus aciditrophicus: life at the thermodynamic limit of microbial growth.</title>
        <authorList>
            <person name="McInerney M.J."/>
            <person name="Rohlin L."/>
            <person name="Mouttaki H."/>
            <person name="Kim U."/>
            <person name="Krupp R.S."/>
            <person name="Rios-Hernandez L."/>
            <person name="Sieber J."/>
            <person name="Struchtemeyer C.G."/>
            <person name="Bhattacharyya A."/>
            <person name="Campbell J.W."/>
            <person name="Gunsalus R.P."/>
        </authorList>
    </citation>
    <scope>NUCLEOTIDE SEQUENCE [LARGE SCALE GENOMIC DNA]</scope>
    <source>
        <strain evidence="6 7">SB</strain>
    </source>
</reference>
<dbReference type="GO" id="GO:0005524">
    <property type="term" value="F:ATP binding"/>
    <property type="evidence" value="ECO:0007669"/>
    <property type="project" value="UniProtKB-KW"/>
</dbReference>
<evidence type="ECO:0000256" key="2">
    <source>
        <dbReference type="ARBA" id="ARBA00022592"/>
    </source>
</evidence>
<dbReference type="SUPFAM" id="SSF52540">
    <property type="entry name" value="P-loop containing nucleoside triphosphate hydrolases"/>
    <property type="match status" value="1"/>
</dbReference>
<dbReference type="SMART" id="SM00382">
    <property type="entry name" value="AAA"/>
    <property type="match status" value="1"/>
</dbReference>
<dbReference type="PROSITE" id="PS00211">
    <property type="entry name" value="ABC_TRANSPORTER_1"/>
    <property type="match status" value="1"/>
</dbReference>
<dbReference type="KEGG" id="sat:SYN_02224"/>
<dbReference type="HOGENOM" id="CLU_000604_1_22_7"/>
<accession>Q2LYD5</accession>
<dbReference type="PROSITE" id="PS50893">
    <property type="entry name" value="ABC_TRANSPORTER_2"/>
    <property type="match status" value="1"/>
</dbReference>
<dbReference type="STRING" id="56780.SYN_02224"/>
<dbReference type="PANTHER" id="PTHR43423:SF1">
    <property type="entry name" value="ABC TRANSPORTER I FAMILY MEMBER 17"/>
    <property type="match status" value="1"/>
</dbReference>
<evidence type="ECO:0000259" key="5">
    <source>
        <dbReference type="PROSITE" id="PS50893"/>
    </source>
</evidence>